<evidence type="ECO:0000256" key="1">
    <source>
        <dbReference type="ARBA" id="ARBA00012494"/>
    </source>
</evidence>
<dbReference type="SUPFAM" id="SSF56672">
    <property type="entry name" value="DNA/RNA polymerases"/>
    <property type="match status" value="1"/>
</dbReference>
<dbReference type="EMBL" id="MN035773">
    <property type="protein sequence ID" value="QDH90770.1"/>
    <property type="molecule type" value="Genomic_RNA"/>
</dbReference>
<feature type="binding site" evidence="9">
    <location>
        <position position="415"/>
    </location>
    <ligand>
        <name>Mg(2+)</name>
        <dbReference type="ChEBI" id="CHEBI:18420"/>
        <label>2</label>
    </ligand>
</feature>
<gene>
    <name evidence="11" type="ORF">H4Rhizo432934_000002</name>
</gene>
<keyword evidence="5" id="KW-0547">Nucleotide-binding</keyword>
<dbReference type="Pfam" id="PF03431">
    <property type="entry name" value="RNA_replicase_B"/>
    <property type="match status" value="1"/>
</dbReference>
<dbReference type="EC" id="2.7.7.48" evidence="1"/>
<dbReference type="InterPro" id="IPR007096">
    <property type="entry name" value="RNA-dir_Rpol_cat_phage"/>
</dbReference>
<evidence type="ECO:0000256" key="7">
    <source>
        <dbReference type="ARBA" id="ARBA00030248"/>
    </source>
</evidence>
<evidence type="ECO:0000256" key="8">
    <source>
        <dbReference type="ARBA" id="ARBA00048744"/>
    </source>
</evidence>
<comment type="cofactor">
    <cofactor evidence="9">
        <name>Mg(2+)</name>
        <dbReference type="ChEBI" id="CHEBI:18420"/>
    </cofactor>
    <text evidence="9">Binds 2 Mg(2+) per subunit.</text>
</comment>
<protein>
    <recommendedName>
        <fullName evidence="1">RNA-directed RNA polymerase</fullName>
        <ecNumber evidence="1">2.7.7.48</ecNumber>
    </recommendedName>
    <alternativeName>
        <fullName evidence="7">RNA replicase beta chain</fullName>
    </alternativeName>
</protein>
<keyword evidence="4" id="KW-0548">Nucleotidyltransferase</keyword>
<reference evidence="11" key="1">
    <citation type="submission" date="2019-05" db="EMBL/GenBank/DDBJ databases">
        <title>Metatranscriptomic reconstruction reveals RNA viruses with the potential to shape carbon cycling in soil.</title>
        <authorList>
            <person name="Starr E.P."/>
            <person name="Nuccio E."/>
            <person name="Pett-Ridge J."/>
            <person name="Banfield J.F."/>
            <person name="Firestone M.K."/>
        </authorList>
    </citation>
    <scope>NUCLEOTIDE SEQUENCE</scope>
    <source>
        <strain evidence="11">H4_Rhizo_43_scaffold_2934</strain>
    </source>
</reference>
<evidence type="ECO:0000256" key="9">
    <source>
        <dbReference type="PIRSR" id="PIRSR605093-1"/>
    </source>
</evidence>
<evidence type="ECO:0000256" key="6">
    <source>
        <dbReference type="ARBA" id="ARBA00022953"/>
    </source>
</evidence>
<dbReference type="PROSITE" id="PS50522">
    <property type="entry name" value="RDRP_PHAGE"/>
    <property type="match status" value="1"/>
</dbReference>
<keyword evidence="6" id="KW-0693">Viral RNA replication</keyword>
<comment type="catalytic activity">
    <reaction evidence="8">
        <text>RNA(n) + a ribonucleoside 5'-triphosphate = RNA(n+1) + diphosphate</text>
        <dbReference type="Rhea" id="RHEA:21248"/>
        <dbReference type="Rhea" id="RHEA-COMP:14527"/>
        <dbReference type="Rhea" id="RHEA-COMP:17342"/>
        <dbReference type="ChEBI" id="CHEBI:33019"/>
        <dbReference type="ChEBI" id="CHEBI:61557"/>
        <dbReference type="ChEBI" id="CHEBI:140395"/>
        <dbReference type="EC" id="2.7.7.48"/>
    </reaction>
</comment>
<feature type="binding site" evidence="9">
    <location>
        <position position="318"/>
    </location>
    <ligand>
        <name>Mg(2+)</name>
        <dbReference type="ChEBI" id="CHEBI:18420"/>
        <label>2</label>
    </ligand>
</feature>
<sequence>MKSLVELQAVLLQDCGNKSGAPNVSRDVGTLRKRVKHEGDSFLTIVLPAFCRDFERSLAQGRVSPELFLSFRKEKSGIPSFLKGFLSRVFDSQGNLLSEPSIDCIRAVRQICLFSKKVLRPCSEERVKAAIEGYAQCDDGLSTPSDAQMHRYFKRVSTLMWGALLEGEDFESSLVPRHGPGATQEGISGNQKWLFRRWHRRLSEVGFSYFKFGRAGSAGLLPCAHHVPMSEDVRPDLVEPQDEEPVRVVLVPKTLKTPRVIAIEPVVMQFAQQALLRWIVGRLESHPFTAGHVNFRDQTVNQSIALAASETGHLSTLDMAEASDRVSLALVSDMLESVPDFRRWVLACRSTRAKLPTGETITLKKFASMGSALCFPMEAMAFFITIVAGRIRRAGRFPTRDLVLQYAQDVYVYGDDLIVPSHEAPAVCADLEALGFKVNKHKSFWTGQFRESCGSDCFAGELVTPVYLRNDSPADRADASGLLSCIATANQLYSAGYVGASAALRKAVERVLGPLPQVPHLVEKRDAVRQSPAIGWIGNSEASLARRWNKDLQRFEYRCFVPVSTWRKDALTGHPALAKCFGLIGSEDPIDSEHLERSARLYSLALKRRWVPSQSVTV</sequence>
<dbReference type="InterPro" id="IPR043502">
    <property type="entry name" value="DNA/RNA_pol_sf"/>
</dbReference>
<evidence type="ECO:0000259" key="10">
    <source>
        <dbReference type="PROSITE" id="PS50522"/>
    </source>
</evidence>
<dbReference type="GO" id="GO:0003968">
    <property type="term" value="F:RNA-directed RNA polymerase activity"/>
    <property type="evidence" value="ECO:0007669"/>
    <property type="project" value="UniProtKB-KW"/>
</dbReference>
<organism evidence="11">
    <name type="scientific">Leviviridae sp</name>
    <dbReference type="NCBI Taxonomy" id="2027243"/>
    <lineage>
        <taxon>Viruses</taxon>
        <taxon>Riboviria</taxon>
        <taxon>Orthornavirae</taxon>
        <taxon>Lenarviricota</taxon>
        <taxon>Leviviricetes</taxon>
        <taxon>Norzivirales</taxon>
        <taxon>Fiersviridae</taxon>
    </lineage>
</organism>
<feature type="binding site" evidence="9">
    <location>
        <position position="416"/>
    </location>
    <ligand>
        <name>Mg(2+)</name>
        <dbReference type="ChEBI" id="CHEBI:18420"/>
        <label>2</label>
    </ligand>
</feature>
<evidence type="ECO:0000256" key="4">
    <source>
        <dbReference type="ARBA" id="ARBA00022695"/>
    </source>
</evidence>
<keyword evidence="3" id="KW-0808">Transferase</keyword>
<keyword evidence="9" id="KW-0479">Metal-binding</keyword>
<evidence type="ECO:0000256" key="2">
    <source>
        <dbReference type="ARBA" id="ARBA00022484"/>
    </source>
</evidence>
<dbReference type="GO" id="GO:0046872">
    <property type="term" value="F:metal ion binding"/>
    <property type="evidence" value="ECO:0007669"/>
    <property type="project" value="UniProtKB-KW"/>
</dbReference>
<feature type="domain" description="RdRp catalytic" evidence="10">
    <location>
        <begin position="303"/>
        <end position="447"/>
    </location>
</feature>
<dbReference type="GO" id="GO:0039694">
    <property type="term" value="P:viral RNA genome replication"/>
    <property type="evidence" value="ECO:0007669"/>
    <property type="project" value="InterPro"/>
</dbReference>
<proteinExistence type="predicted"/>
<keyword evidence="9" id="KW-0460">Magnesium</keyword>
<accession>A0A514DAY2</accession>
<evidence type="ECO:0000313" key="11">
    <source>
        <dbReference type="EMBL" id="QDH90770.1"/>
    </source>
</evidence>
<keyword evidence="2 11" id="KW-0696">RNA-directed RNA polymerase</keyword>
<name>A0A514DAY2_9VIRU</name>
<dbReference type="GO" id="GO:0000166">
    <property type="term" value="F:nucleotide binding"/>
    <property type="evidence" value="ECO:0007669"/>
    <property type="project" value="UniProtKB-KW"/>
</dbReference>
<dbReference type="InterPro" id="IPR005093">
    <property type="entry name" value="RNArep_beta"/>
</dbReference>
<evidence type="ECO:0000256" key="3">
    <source>
        <dbReference type="ARBA" id="ARBA00022679"/>
    </source>
</evidence>
<evidence type="ECO:0000256" key="5">
    <source>
        <dbReference type="ARBA" id="ARBA00022741"/>
    </source>
</evidence>